<evidence type="ECO:0000259" key="18">
    <source>
        <dbReference type="Pfam" id="PF00361"/>
    </source>
</evidence>
<evidence type="ECO:0000256" key="3">
    <source>
        <dbReference type="ARBA" id="ARBA00009025"/>
    </source>
</evidence>
<comment type="catalytic activity">
    <reaction evidence="16 17">
        <text>a ubiquinone + NADH + 5 H(+)(in) = a ubiquinol + NAD(+) + 4 H(+)(out)</text>
        <dbReference type="Rhea" id="RHEA:29091"/>
        <dbReference type="Rhea" id="RHEA-COMP:9565"/>
        <dbReference type="Rhea" id="RHEA-COMP:9566"/>
        <dbReference type="ChEBI" id="CHEBI:15378"/>
        <dbReference type="ChEBI" id="CHEBI:16389"/>
        <dbReference type="ChEBI" id="CHEBI:17976"/>
        <dbReference type="ChEBI" id="CHEBI:57540"/>
        <dbReference type="ChEBI" id="CHEBI:57945"/>
        <dbReference type="EC" id="7.1.1.2"/>
    </reaction>
</comment>
<evidence type="ECO:0000256" key="5">
    <source>
        <dbReference type="ARBA" id="ARBA00021006"/>
    </source>
</evidence>
<comment type="similarity">
    <text evidence="3 17">Belongs to the complex I subunit 4 family.</text>
</comment>
<dbReference type="GO" id="GO:0031966">
    <property type="term" value="C:mitochondrial membrane"/>
    <property type="evidence" value="ECO:0007669"/>
    <property type="project" value="UniProtKB-SubCell"/>
</dbReference>
<geneLocation type="mitochondrion" evidence="20"/>
<dbReference type="InterPro" id="IPR001750">
    <property type="entry name" value="ND/Mrp_TM"/>
</dbReference>
<keyword evidence="15 17" id="KW-0472">Membrane</keyword>
<dbReference type="PRINTS" id="PR01437">
    <property type="entry name" value="NUOXDRDTASE4"/>
</dbReference>
<evidence type="ECO:0000256" key="1">
    <source>
        <dbReference type="ARBA" id="ARBA00003257"/>
    </source>
</evidence>
<feature type="transmembrane region" description="Helical" evidence="17">
    <location>
        <begin position="181"/>
        <end position="202"/>
    </location>
</feature>
<feature type="transmembrane region" description="Helical" evidence="17">
    <location>
        <begin position="139"/>
        <end position="161"/>
    </location>
</feature>
<feature type="transmembrane region" description="Helical" evidence="17">
    <location>
        <begin position="377"/>
        <end position="399"/>
    </location>
</feature>
<evidence type="ECO:0000256" key="6">
    <source>
        <dbReference type="ARBA" id="ARBA00022448"/>
    </source>
</evidence>
<dbReference type="EMBL" id="KX087365">
    <property type="protein sequence ID" value="ARH54801.1"/>
    <property type="molecule type" value="Genomic_DNA"/>
</dbReference>
<feature type="transmembrane region" description="Helical" evidence="17">
    <location>
        <begin position="245"/>
        <end position="263"/>
    </location>
</feature>
<keyword evidence="10 17" id="KW-0249">Electron transport</keyword>
<feature type="transmembrane region" description="Helical" evidence="17">
    <location>
        <begin position="420"/>
        <end position="442"/>
    </location>
</feature>
<evidence type="ECO:0000256" key="7">
    <source>
        <dbReference type="ARBA" id="ARBA00022660"/>
    </source>
</evidence>
<dbReference type="GO" id="GO:0003954">
    <property type="term" value="F:NADH dehydrogenase activity"/>
    <property type="evidence" value="ECO:0007669"/>
    <property type="project" value="TreeGrafter"/>
</dbReference>
<keyword evidence="13 17" id="KW-0830">Ubiquinone</keyword>
<dbReference type="Pfam" id="PF00361">
    <property type="entry name" value="Proton_antipo_M"/>
    <property type="match status" value="1"/>
</dbReference>
<feature type="domain" description="NADH:quinone oxidoreductase/Mrp antiporter transmembrane" evidence="18">
    <location>
        <begin position="106"/>
        <end position="384"/>
    </location>
</feature>
<dbReference type="GO" id="GO:0042773">
    <property type="term" value="P:ATP synthesis coupled electron transport"/>
    <property type="evidence" value="ECO:0007669"/>
    <property type="project" value="InterPro"/>
</dbReference>
<dbReference type="AlphaFoldDB" id="A0A343C458"/>
<evidence type="ECO:0000256" key="2">
    <source>
        <dbReference type="ARBA" id="ARBA00004225"/>
    </source>
</evidence>
<evidence type="ECO:0000256" key="11">
    <source>
        <dbReference type="ARBA" id="ARBA00022989"/>
    </source>
</evidence>
<evidence type="ECO:0000256" key="17">
    <source>
        <dbReference type="RuleBase" id="RU003297"/>
    </source>
</evidence>
<keyword evidence="11 17" id="KW-1133">Transmembrane helix</keyword>
<keyword evidence="7 17" id="KW-0679">Respiratory chain</keyword>
<evidence type="ECO:0000256" key="8">
    <source>
        <dbReference type="ARBA" id="ARBA00022692"/>
    </source>
</evidence>
<comment type="function">
    <text evidence="17">Core subunit of the mitochondrial membrane respiratory chain NADH dehydrogenase (Complex I) which catalyzes electron transfer from NADH through the respiratory chain, using ubiquinone as an electron acceptor. Essential for the catalytic activity and assembly of complex I.</text>
</comment>
<evidence type="ECO:0000256" key="4">
    <source>
        <dbReference type="ARBA" id="ARBA00012944"/>
    </source>
</evidence>
<accession>A0A343C458</accession>
<feature type="transmembrane region" description="Helical" evidence="17">
    <location>
        <begin position="295"/>
        <end position="316"/>
    </location>
</feature>
<dbReference type="GO" id="GO:0015990">
    <property type="term" value="P:electron transport coupled proton transport"/>
    <property type="evidence" value="ECO:0007669"/>
    <property type="project" value="TreeGrafter"/>
</dbReference>
<dbReference type="EC" id="7.1.1.2" evidence="4 17"/>
<feature type="transmembrane region" description="Helical" evidence="17">
    <location>
        <begin position="328"/>
        <end position="347"/>
    </location>
</feature>
<feature type="transmembrane region" description="Helical" evidence="17">
    <location>
        <begin position="56"/>
        <end position="75"/>
    </location>
</feature>
<evidence type="ECO:0000256" key="12">
    <source>
        <dbReference type="ARBA" id="ARBA00023027"/>
    </source>
</evidence>
<keyword evidence="8 17" id="KW-0812">Transmembrane</keyword>
<feature type="transmembrane region" description="Helical" evidence="17">
    <location>
        <begin position="110"/>
        <end position="132"/>
    </location>
</feature>
<dbReference type="Pfam" id="PF01059">
    <property type="entry name" value="Oxidored_q5_N"/>
    <property type="match status" value="1"/>
</dbReference>
<dbReference type="GO" id="GO:0048039">
    <property type="term" value="F:ubiquinone binding"/>
    <property type="evidence" value="ECO:0007669"/>
    <property type="project" value="TreeGrafter"/>
</dbReference>
<keyword evidence="6 17" id="KW-0813">Transport</keyword>
<feature type="transmembrane region" description="Helical" evidence="17">
    <location>
        <begin position="21"/>
        <end position="41"/>
    </location>
</feature>
<organism evidence="20">
    <name type="scientific">Trigonopterus sp. AH-2016</name>
    <dbReference type="NCBI Taxonomy" id="1903843"/>
    <lineage>
        <taxon>Eukaryota</taxon>
        <taxon>Metazoa</taxon>
        <taxon>Ecdysozoa</taxon>
        <taxon>Arthropoda</taxon>
        <taxon>Hexapoda</taxon>
        <taxon>Insecta</taxon>
        <taxon>Pterygota</taxon>
        <taxon>Neoptera</taxon>
        <taxon>Endopterygota</taxon>
        <taxon>Coleoptera</taxon>
        <taxon>Polyphaga</taxon>
        <taxon>Cucujiformia</taxon>
        <taxon>Curculionidae</taxon>
        <taxon>Cryptorhynchinae</taxon>
        <taxon>Trigonopterus</taxon>
    </lineage>
</organism>
<dbReference type="InterPro" id="IPR003918">
    <property type="entry name" value="NADH_UbQ_OxRdtase"/>
</dbReference>
<dbReference type="PANTHER" id="PTHR43507:SF20">
    <property type="entry name" value="NADH-UBIQUINONE OXIDOREDUCTASE CHAIN 4"/>
    <property type="match status" value="1"/>
</dbReference>
<feature type="transmembrane region" description="Helical" evidence="17">
    <location>
        <begin position="214"/>
        <end position="233"/>
    </location>
</feature>
<evidence type="ECO:0000256" key="14">
    <source>
        <dbReference type="ARBA" id="ARBA00023128"/>
    </source>
</evidence>
<feature type="transmembrane region" description="Helical" evidence="17">
    <location>
        <begin position="270"/>
        <end position="289"/>
    </location>
</feature>
<evidence type="ECO:0000259" key="19">
    <source>
        <dbReference type="Pfam" id="PF01059"/>
    </source>
</evidence>
<feature type="transmembrane region" description="Helical" evidence="17">
    <location>
        <begin position="82"/>
        <end position="104"/>
    </location>
</feature>
<dbReference type="PANTHER" id="PTHR43507">
    <property type="entry name" value="NADH-UBIQUINONE OXIDOREDUCTASE CHAIN 4"/>
    <property type="match status" value="1"/>
</dbReference>
<gene>
    <name evidence="20" type="primary">nad4</name>
</gene>
<name>A0A343C458_9CUCU</name>
<reference evidence="20" key="1">
    <citation type="submission" date="2016-04" db="EMBL/GenBank/DDBJ databases">
        <title>Mitochondria of beetle species.</title>
        <authorList>
            <person name="Hunter A."/>
            <person name="Moriniere J."/>
            <person name="Tang P."/>
            <person name="Linard B."/>
            <person name="Crampton-Platt A."/>
            <person name="Vogler A.P."/>
        </authorList>
    </citation>
    <scope>NUCLEOTIDE SEQUENCE</scope>
</reference>
<evidence type="ECO:0000256" key="9">
    <source>
        <dbReference type="ARBA" id="ARBA00022967"/>
    </source>
</evidence>
<sequence length="444" mass="50856">MMEMIMGLLFLMPLTFMKVNFWVVSVIFFFFSFAFMLKFNFTKMFFSLSSGFSVDLLSYFMILLSFWICSLMVLASEKLYKYNFYSNLFLFMVNSLLLSLFLAFSSLNMFVFYLFFELSLIPTLILIVGWGVQPERLMAGVYLLFYTLAASLPMLLAIFYLYGEFYTLEFYFFYSINSVALYLSVNMVFFVKVPAFFLHLWLPKAHVEAPISGSMILAGVMLKLGGYGILRVMKIFTEVGAKINIFVIVISLIGGVIVSLMCVRQSDMKLLIAYSSVSHMGLALAGMMTMNKWGLWGAFCLMLAHGLCSSGLFCLANLAYERTHSRSIYLNKGLINIMPSLALWWFLLCSSNMSSPPSLNLLGEVLLINSLSLYSKYTMVVLFVLVFYSAVYSLFLYAYTQHGVSYSGLYSFSQVNVREYLLMCLHWVPLNVLVFKCEYLTLWI</sequence>
<proteinExistence type="inferred from homology"/>
<comment type="function">
    <text evidence="1">Core subunit of the mitochondrial membrane respiratory chain NADH dehydrogenase (Complex I) that is believed to belong to the minimal assembly required for catalysis. Complex I functions in the transfer of electrons from NADH to the respiratory chain. The immediate electron acceptor for the enzyme is believed to be ubiquinone.</text>
</comment>
<evidence type="ECO:0000256" key="10">
    <source>
        <dbReference type="ARBA" id="ARBA00022982"/>
    </source>
</evidence>
<keyword evidence="9" id="KW-1278">Translocase</keyword>
<comment type="subcellular location">
    <subcellularLocation>
        <location evidence="2 17">Mitochondrion membrane</location>
        <topology evidence="2 17">Multi-pass membrane protein</topology>
    </subcellularLocation>
</comment>
<evidence type="ECO:0000313" key="20">
    <source>
        <dbReference type="EMBL" id="ARH54801.1"/>
    </source>
</evidence>
<protein>
    <recommendedName>
        <fullName evidence="5 17">NADH-ubiquinone oxidoreductase chain 4</fullName>
        <ecNumber evidence="4 17">7.1.1.2</ecNumber>
    </recommendedName>
</protein>
<evidence type="ECO:0000256" key="15">
    <source>
        <dbReference type="ARBA" id="ARBA00023136"/>
    </source>
</evidence>
<keyword evidence="14 17" id="KW-0496">Mitochondrion</keyword>
<evidence type="ECO:0000256" key="16">
    <source>
        <dbReference type="ARBA" id="ARBA00049551"/>
    </source>
</evidence>
<feature type="domain" description="NADH:ubiquinone oxidoreductase chain 4 N-terminal" evidence="19">
    <location>
        <begin position="1"/>
        <end position="103"/>
    </location>
</feature>
<keyword evidence="12 17" id="KW-0520">NAD</keyword>
<evidence type="ECO:0000256" key="13">
    <source>
        <dbReference type="ARBA" id="ARBA00023075"/>
    </source>
</evidence>
<dbReference type="GO" id="GO:0008137">
    <property type="term" value="F:NADH dehydrogenase (ubiquinone) activity"/>
    <property type="evidence" value="ECO:0007669"/>
    <property type="project" value="UniProtKB-UniRule"/>
</dbReference>
<dbReference type="InterPro" id="IPR000260">
    <property type="entry name" value="NADH4_N"/>
</dbReference>